<dbReference type="GO" id="GO:0051235">
    <property type="term" value="P:maintenance of location"/>
    <property type="evidence" value="ECO:0007669"/>
    <property type="project" value="UniProtKB-ARBA"/>
</dbReference>
<dbReference type="InterPro" id="IPR054354">
    <property type="entry name" value="DYNC2H1-like_lid"/>
</dbReference>
<feature type="coiled-coil region" evidence="19">
    <location>
        <begin position="3717"/>
        <end position="3772"/>
    </location>
</feature>
<evidence type="ECO:0000256" key="15">
    <source>
        <dbReference type="ARBA" id="ARBA00023212"/>
    </source>
</evidence>
<protein>
    <recommendedName>
        <fullName evidence="5">Dynein heavy chain, cytoplasmic</fullName>
    </recommendedName>
    <alternativeName>
        <fullName evidence="16">Dynein heavy chain, cytosolic</fullName>
    </alternativeName>
    <alternativeName>
        <fullName evidence="17">Kinesin light chain</fullName>
    </alternativeName>
</protein>
<dbReference type="PANTHER" id="PTHR46532:SF13">
    <property type="entry name" value="CYTOPLASMIC DYNEIN 1 HEAVY CHAIN 1"/>
    <property type="match status" value="1"/>
</dbReference>
<feature type="coiled-coil region" evidence="19">
    <location>
        <begin position="3921"/>
        <end position="3955"/>
    </location>
</feature>
<evidence type="ECO:0000259" key="22">
    <source>
        <dbReference type="SMART" id="SM00382"/>
    </source>
</evidence>
<keyword evidence="11" id="KW-0067">ATP-binding</keyword>
<dbReference type="PRINTS" id="PR00381">
    <property type="entry name" value="KINESINLIGHT"/>
</dbReference>
<keyword evidence="12" id="KW-0243">Dynein</keyword>
<evidence type="ECO:0000256" key="5">
    <source>
        <dbReference type="ARBA" id="ARBA00022197"/>
    </source>
</evidence>
<dbReference type="GO" id="GO:0051642">
    <property type="term" value="P:centrosome localization"/>
    <property type="evidence" value="ECO:0007669"/>
    <property type="project" value="UniProtKB-ARBA"/>
</dbReference>
<dbReference type="Gene3D" id="1.20.140.100">
    <property type="entry name" value="Dynein heavy chain, N-terminal domain 2"/>
    <property type="match status" value="1"/>
</dbReference>
<dbReference type="SUPFAM" id="SSF52540">
    <property type="entry name" value="P-loop containing nucleoside triphosphate hydrolases"/>
    <property type="match status" value="4"/>
</dbReference>
<dbReference type="FunFam" id="1.10.8.710:FF:000005">
    <property type="entry name" value="Cytoplasmic dynein heavy chain 1"/>
    <property type="match status" value="1"/>
</dbReference>
<keyword evidence="6" id="KW-0963">Cytoplasm</keyword>
<dbReference type="InterPro" id="IPR042219">
    <property type="entry name" value="AAA_lid_11_sf"/>
</dbReference>
<dbReference type="GO" id="GO:0000776">
    <property type="term" value="C:kinetochore"/>
    <property type="evidence" value="ECO:0007669"/>
    <property type="project" value="UniProtKB-ARBA"/>
</dbReference>
<dbReference type="GO" id="GO:0005858">
    <property type="term" value="C:axonemal dynein complex"/>
    <property type="evidence" value="ECO:0007669"/>
    <property type="project" value="TreeGrafter"/>
</dbReference>
<comment type="subcellular location">
    <subcellularLocation>
        <location evidence="1">Cytoplasm</location>
        <location evidence="1">Cytoskeleton</location>
    </subcellularLocation>
</comment>
<dbReference type="InterPro" id="IPR042228">
    <property type="entry name" value="Dynein_linker_3"/>
</dbReference>
<dbReference type="Pfam" id="PF18198">
    <property type="entry name" value="AAA_lid_11"/>
    <property type="match status" value="1"/>
</dbReference>
<dbReference type="GO" id="GO:0072384">
    <property type="term" value="P:organelle transport along microtubule"/>
    <property type="evidence" value="ECO:0007669"/>
    <property type="project" value="UniProtKB-ARBA"/>
</dbReference>
<dbReference type="InterPro" id="IPR004273">
    <property type="entry name" value="Dynein_heavy_D6_P-loop"/>
</dbReference>
<dbReference type="OrthoDB" id="14187at2759"/>
<keyword evidence="9" id="KW-0547">Nucleotide-binding</keyword>
<dbReference type="InterPro" id="IPR003593">
    <property type="entry name" value="AAA+_ATPase"/>
</dbReference>
<dbReference type="PROSITE" id="PS50005">
    <property type="entry name" value="TPR"/>
    <property type="match status" value="1"/>
</dbReference>
<evidence type="ECO:0000256" key="2">
    <source>
        <dbReference type="ARBA" id="ARBA00008887"/>
    </source>
</evidence>
<dbReference type="FunFam" id="1.25.40.10:FF:000003">
    <property type="entry name" value="kinesin light chain isoform X1"/>
    <property type="match status" value="1"/>
</dbReference>
<dbReference type="PROSITE" id="PS01160">
    <property type="entry name" value="KINESIN_LIGHT"/>
    <property type="match status" value="1"/>
</dbReference>
<evidence type="ECO:0000256" key="10">
    <source>
        <dbReference type="ARBA" id="ARBA00022803"/>
    </source>
</evidence>
<feature type="region of interest" description="Disordered" evidence="20">
    <location>
        <begin position="401"/>
        <end position="473"/>
    </location>
</feature>
<feature type="domain" description="AAA+ ATPase" evidence="22">
    <location>
        <begin position="3078"/>
        <end position="3228"/>
    </location>
</feature>
<dbReference type="Pfam" id="PF03028">
    <property type="entry name" value="Dynein_heavy"/>
    <property type="match status" value="1"/>
</dbReference>
<dbReference type="GO" id="GO:0012505">
    <property type="term" value="C:endomembrane system"/>
    <property type="evidence" value="ECO:0007669"/>
    <property type="project" value="UniProtKB-ARBA"/>
</dbReference>
<feature type="domain" description="AAA+ ATPase" evidence="22">
    <location>
        <begin position="2395"/>
        <end position="2537"/>
    </location>
</feature>
<feature type="coiled-coil region" evidence="19">
    <location>
        <begin position="1772"/>
        <end position="1799"/>
    </location>
</feature>
<dbReference type="Proteomes" id="UP000677054">
    <property type="component" value="Unassembled WGS sequence"/>
</dbReference>
<dbReference type="FunFam" id="1.20.58.1120:FF:000003">
    <property type="entry name" value="Cytoplasmic dynein heavy chain 1"/>
    <property type="match status" value="1"/>
</dbReference>
<evidence type="ECO:0000313" key="23">
    <source>
        <dbReference type="EMBL" id="CAD7245006.1"/>
    </source>
</evidence>
<evidence type="ECO:0000256" key="1">
    <source>
        <dbReference type="ARBA" id="ARBA00004245"/>
    </source>
</evidence>
<dbReference type="Pfam" id="PF18199">
    <property type="entry name" value="Dynein_C"/>
    <property type="match status" value="1"/>
</dbReference>
<dbReference type="FunFam" id="1.20.920.20:FF:000002">
    <property type="entry name" value="Cytoplasmic dynein 1 heavy chain"/>
    <property type="match status" value="1"/>
</dbReference>
<evidence type="ECO:0000256" key="3">
    <source>
        <dbReference type="ARBA" id="ARBA00009622"/>
    </source>
</evidence>
<dbReference type="Pfam" id="PF08393">
    <property type="entry name" value="DHC_N2"/>
    <property type="match status" value="1"/>
</dbReference>
<dbReference type="FunFam" id="3.40.50.300:FF:000122">
    <property type="entry name" value="Cytoplasmic dynein 1 heavy chain"/>
    <property type="match status" value="1"/>
</dbReference>
<dbReference type="Gene3D" id="3.20.180.20">
    <property type="entry name" value="Dynein heavy chain, N-terminal domain 2"/>
    <property type="match status" value="1"/>
</dbReference>
<dbReference type="GO" id="GO:1904115">
    <property type="term" value="C:axon cytoplasm"/>
    <property type="evidence" value="ECO:0007669"/>
    <property type="project" value="GOC"/>
</dbReference>
<dbReference type="InterPro" id="IPR043160">
    <property type="entry name" value="Dynein_C_barrel"/>
</dbReference>
<dbReference type="InterPro" id="IPR013594">
    <property type="entry name" value="Dynein_heavy_tail"/>
</dbReference>
<dbReference type="SUPFAM" id="SSF48452">
    <property type="entry name" value="TPR-like"/>
    <property type="match status" value="1"/>
</dbReference>
<dbReference type="InterPro" id="IPR015792">
    <property type="entry name" value="Kinesin_light_repeat"/>
</dbReference>
<dbReference type="InterPro" id="IPR035699">
    <property type="entry name" value="AAA_6"/>
</dbReference>
<dbReference type="Gene3D" id="3.10.490.20">
    <property type="match status" value="1"/>
</dbReference>
<organism evidence="23">
    <name type="scientific">Darwinula stevensoni</name>
    <dbReference type="NCBI Taxonomy" id="69355"/>
    <lineage>
        <taxon>Eukaryota</taxon>
        <taxon>Metazoa</taxon>
        <taxon>Ecdysozoa</taxon>
        <taxon>Arthropoda</taxon>
        <taxon>Crustacea</taxon>
        <taxon>Oligostraca</taxon>
        <taxon>Ostracoda</taxon>
        <taxon>Podocopa</taxon>
        <taxon>Podocopida</taxon>
        <taxon>Darwinulocopina</taxon>
        <taxon>Darwinuloidea</taxon>
        <taxon>Darwinulidae</taxon>
        <taxon>Darwinula</taxon>
    </lineage>
</organism>
<gene>
    <name evidence="23" type="ORF">DSTB1V02_LOCUS4884</name>
</gene>
<keyword evidence="21" id="KW-0732">Signal</keyword>
<comment type="subunit">
    <text evidence="4">Consists of at least two heavy chains and a number of intermediate and light chains.</text>
</comment>
<feature type="chain" id="PRO_5036209050" description="Dynein heavy chain, cytoplasmic" evidence="21">
    <location>
        <begin position="33"/>
        <end position="5147"/>
    </location>
</feature>
<dbReference type="FunFam" id="1.20.1270.280:FF:000004">
    <property type="entry name" value="Cytoplasmic dynein heavy chain 2"/>
    <property type="match status" value="1"/>
</dbReference>
<keyword evidence="10 18" id="KW-0802">TPR repeat</keyword>
<dbReference type="FunFam" id="1.10.8.1220:FF:000002">
    <property type="entry name" value="cytoplasmic dynein 1 heavy chain 1-like"/>
    <property type="match status" value="1"/>
</dbReference>
<dbReference type="GO" id="GO:0008090">
    <property type="term" value="P:retrograde axonal transport"/>
    <property type="evidence" value="ECO:0007669"/>
    <property type="project" value="UniProtKB-ARBA"/>
</dbReference>
<dbReference type="GO" id="GO:0005938">
    <property type="term" value="C:cell cortex"/>
    <property type="evidence" value="ECO:0007669"/>
    <property type="project" value="UniProtKB-ARBA"/>
</dbReference>
<evidence type="ECO:0000256" key="4">
    <source>
        <dbReference type="ARBA" id="ARBA00011655"/>
    </source>
</evidence>
<dbReference type="Pfam" id="PF17852">
    <property type="entry name" value="Dynein_AAA_lid"/>
    <property type="match status" value="1"/>
</dbReference>
<feature type="domain" description="AAA+ ATPase" evidence="22">
    <location>
        <begin position="2709"/>
        <end position="2860"/>
    </location>
</feature>
<evidence type="ECO:0000256" key="9">
    <source>
        <dbReference type="ARBA" id="ARBA00022741"/>
    </source>
</evidence>
<keyword evidence="24" id="KW-1185">Reference proteome</keyword>
<dbReference type="Pfam" id="PF12774">
    <property type="entry name" value="AAA_6"/>
    <property type="match status" value="1"/>
</dbReference>
<reference evidence="23" key="1">
    <citation type="submission" date="2020-11" db="EMBL/GenBank/DDBJ databases">
        <authorList>
            <person name="Tran Van P."/>
        </authorList>
    </citation>
    <scope>NUCLEOTIDE SEQUENCE</scope>
</reference>
<dbReference type="InterPro" id="IPR019734">
    <property type="entry name" value="TPR_rpt"/>
</dbReference>
<dbReference type="EMBL" id="LR900271">
    <property type="protein sequence ID" value="CAD7245006.1"/>
    <property type="molecule type" value="Genomic_DNA"/>
</dbReference>
<evidence type="ECO:0000313" key="24">
    <source>
        <dbReference type="Proteomes" id="UP000677054"/>
    </source>
</evidence>
<dbReference type="Gene3D" id="1.10.8.710">
    <property type="match status" value="1"/>
</dbReference>
<dbReference type="FunFam" id="3.40.50.300:FF:000373">
    <property type="entry name" value="Cytoplasmic dynein heavy chain 2"/>
    <property type="match status" value="1"/>
</dbReference>
<dbReference type="FunFam" id="3.40.50.300:FF:001956">
    <property type="entry name" value="Dynein cytoplasmic 1 heavy chain 1"/>
    <property type="match status" value="1"/>
</dbReference>
<dbReference type="EMBL" id="CAJPEV010000754">
    <property type="protein sequence ID" value="CAG0888260.1"/>
    <property type="molecule type" value="Genomic_DNA"/>
</dbReference>
<feature type="compositionally biased region" description="Basic and acidic residues" evidence="20">
    <location>
        <begin position="99"/>
        <end position="108"/>
    </location>
</feature>
<dbReference type="FunFam" id="1.10.8.720:FF:000003">
    <property type="entry name" value="Cytoplasmic dynein heavy chain 2"/>
    <property type="match status" value="1"/>
</dbReference>
<dbReference type="InterPro" id="IPR011990">
    <property type="entry name" value="TPR-like_helical_dom_sf"/>
</dbReference>
<feature type="region of interest" description="Disordered" evidence="20">
    <location>
        <begin position="90"/>
        <end position="134"/>
    </location>
</feature>
<dbReference type="FunFam" id="1.20.140.100:FF:000002">
    <property type="entry name" value="Cytoplasmic dynein heavy chain 1"/>
    <property type="match status" value="1"/>
</dbReference>
<dbReference type="Gene3D" id="1.10.8.1220">
    <property type="match status" value="1"/>
</dbReference>
<dbReference type="Gene3D" id="1.25.40.10">
    <property type="entry name" value="Tetratricopeptide repeat domain"/>
    <property type="match status" value="1"/>
</dbReference>
<dbReference type="GO" id="GO:0045505">
    <property type="term" value="F:dynein intermediate chain binding"/>
    <property type="evidence" value="ECO:0007669"/>
    <property type="project" value="InterPro"/>
</dbReference>
<dbReference type="Gene3D" id="1.10.287.2620">
    <property type="match status" value="1"/>
</dbReference>
<dbReference type="GO" id="GO:0005874">
    <property type="term" value="C:microtubule"/>
    <property type="evidence" value="ECO:0007669"/>
    <property type="project" value="UniProtKB-KW"/>
</dbReference>
<dbReference type="InterPro" id="IPR026983">
    <property type="entry name" value="DHC"/>
</dbReference>
<keyword evidence="14" id="KW-0505">Motor protein</keyword>
<dbReference type="Gene3D" id="1.20.58.1120">
    <property type="match status" value="1"/>
</dbReference>
<dbReference type="InterPro" id="IPR024743">
    <property type="entry name" value="Dynein_HC_stalk"/>
</dbReference>
<dbReference type="GO" id="GO:0005524">
    <property type="term" value="F:ATP binding"/>
    <property type="evidence" value="ECO:0007669"/>
    <property type="project" value="UniProtKB-KW"/>
</dbReference>
<dbReference type="Pfam" id="PF22597">
    <property type="entry name" value="DYN_lid"/>
    <property type="match status" value="1"/>
</dbReference>
<feature type="coiled-coil region" evidence="19">
    <location>
        <begin position="1031"/>
        <end position="1065"/>
    </location>
</feature>
<dbReference type="Gene3D" id="1.20.920.30">
    <property type="match status" value="1"/>
</dbReference>
<dbReference type="InterPro" id="IPR043157">
    <property type="entry name" value="Dynein_AAA1S"/>
</dbReference>
<dbReference type="SMART" id="SM00382">
    <property type="entry name" value="AAA"/>
    <property type="match status" value="4"/>
</dbReference>
<dbReference type="Pfam" id="PF12775">
    <property type="entry name" value="AAA_7"/>
    <property type="match status" value="1"/>
</dbReference>
<dbReference type="PANTHER" id="PTHR46532">
    <property type="entry name" value="MALE FERTILITY FACTOR KL5"/>
    <property type="match status" value="1"/>
</dbReference>
<evidence type="ECO:0000256" key="11">
    <source>
        <dbReference type="ARBA" id="ARBA00022840"/>
    </source>
</evidence>
<evidence type="ECO:0000256" key="12">
    <source>
        <dbReference type="ARBA" id="ARBA00023017"/>
    </source>
</evidence>
<dbReference type="CDD" id="cd00009">
    <property type="entry name" value="AAA"/>
    <property type="match status" value="2"/>
</dbReference>
<evidence type="ECO:0000256" key="8">
    <source>
        <dbReference type="ARBA" id="ARBA00022737"/>
    </source>
</evidence>
<dbReference type="FunFam" id="1.20.920.30:FF:000001">
    <property type="entry name" value="Cytoplasmic dynein heavy chain 1"/>
    <property type="match status" value="1"/>
</dbReference>
<dbReference type="InterPro" id="IPR035706">
    <property type="entry name" value="AAA_9"/>
</dbReference>
<evidence type="ECO:0000256" key="20">
    <source>
        <dbReference type="SAM" id="MobiDB-lite"/>
    </source>
</evidence>
<accession>A0A7R8X731</accession>
<dbReference type="Pfam" id="PF12781">
    <property type="entry name" value="AAA_9"/>
    <property type="match status" value="1"/>
</dbReference>
<feature type="compositionally biased region" description="Basic and acidic residues" evidence="20">
    <location>
        <begin position="450"/>
        <end position="461"/>
    </location>
</feature>
<dbReference type="InterPro" id="IPR024317">
    <property type="entry name" value="Dynein_heavy_chain_D4_dom"/>
</dbReference>
<dbReference type="GO" id="GO:0051959">
    <property type="term" value="F:dynein light intermediate chain binding"/>
    <property type="evidence" value="ECO:0007669"/>
    <property type="project" value="InterPro"/>
</dbReference>
<sequence>MHGALTEFREVLLGYLLQVMLSLASHLQMVEAEKQKLRAQVRRLCQENAWLRDELASTQQKLQASEQAVAQLEEDKKHLEFMNSIKKYEAENPQEDVGLDAKSERSEESSSTVDLFPDDDADDRQTISPTPPSQFAQQVNAGYEIPARLRTLHNLVIQDQNKYKEAANLLNDALAIREKTLGENHPAVAATLNNLAVLYGKRGKYKEAEPLCKRALEIREKVLGKDHPDVAKQLNNLALLCQNQGKYEEVECYYQRALEIYENKLGPDDPNVAKTKNNLASCYLKQGKYKEAEILYKQVLTRAHEREFGSIDGENKPIWQVAEEREENKGRNEPSGQAPYGEYGAWHKAAKVDSPTVTTTLKNLGALYRRQGKFEAAETLEDCAMRSRKEALDLVKQGKVAGLLDPSGGSEKRRQSSAAKKVVGSRESLHSYGASEEMHPVSSQLGFVQRSDRDSSAEAEPRPGVGHSCSNSISSKLRASIQRSSAKLVHRLRGSPSNSIDDWYQSMKRASSMSVLSGPAEKGPSPFSLGGRTASSETLQARDFNPMNQSFPLFFLKNMICPDASMQKLKIMQPVPFLSICSTLISTGLLNVHTVWKTVMGVEVCEPQPRRAHCAYPKMADVTDADVGAGDSSVEAQVSLADSSTFLQHMKRVIAVFLEEECTVSPDEVVPGGSSAENVDAEEEKDLAHIAFAKRGVVIEAGKPISSQLRMMILNEGSLYETLHSYVSNIITPVFKSHVQESGKTERAGDKMVPTVEKHMAQLELGLLHLQQNIEIPEVSLPVHPVVAQVIKKAAERSLPPKVDDFGDKVEDPAFLNQLQNGVNRWIREIQKVTRLDRDPSSGTTLQEVSFWLNLERALHRIQEKKQSLEISLTLDILKKGKRFHATVLGSSRLMHIPFEEFEKVMTSCFEIFNIWDDEYEKLVSLLRDLVKRRRQEHVRMVWRISPDHKKLQTRMEQMRKFRRQHEQLRTVIMRVLRPAITAAQSPLAQTPDAEITAEPKVDPQSLDVSDINVAEEIELAYENVKAVESLDVTKEGNEAWQAAIKRYEERIDRVETKITARLRDQLGMAKNANEMFRIFSRYNALFVRPHIRGAIREYQTQLIQRVKDDIEKLHEKFKIGYASSQASRMSHVRDVPPVSGFIIWARQIEQQLMTYLQRVEDVLGKGWESHVEGQKLKADGDSFKMKLDTKDVFEEWARNVQHRNFGVTGRILAIDSQRSRGGKGSILKLRVNFLPEIINLSKEVRHLKGLGFRVPLAIVNKAHQANQLYPFAISLIENVRTYERTLAKVEEKANIELLVASIHKDVQHLISEGFTLVWESYKLDTYVSRLAEAVLRFQEKTEDVLAVMEQVEADIRSLETCAYSANTFADILNKIQKSVDDLSLKQYSNLHTWVSRLDEEVEKKLAARLEAGIQAWTQALEGGKEEPDFNMDTDAPPAPTHKAGGDPQIVASIHEIRITNQIMYLHPSIEEARAKITYQMFAWENVILLQKRIQSSRYQAALDRPTGMTYKNLLPKIPSGSGILDAAYQAIENKMNQVQKYVNEWLRYQSLWDLQQDNLISRLGEDVSKWMKCLNDIRKCRTTFDTSDTRRAFGPVVIDYAKVQSKVTLKYDAWHKEVLSKFGQLLGQEMAQFHSAVSKSRGDLEGQTLEAASTSEAVGFITQVQGLKRQVRSWEKQVTLYRDGQRLLEKQRFQFPSNWLHADNIEGEWSAFNAIMKRKDSSIQTQVASLQMKIEAEDKAVESRTADYLSEWDASKPVEGSLRPEEALRKLNMYETRLTKLKEDRDNVARAKDALELSSPGMSTASETHLQVAGEELLDLKGVWSELSTIWTQIDQLRDQPWLSVQPRKLRQQLDSLLTQLKQLPARLRHYSAYDHVKRLLQGYAKVNLLVVELKSEALKERHWKQLMKGLRVTWNLNDLTLGQLWDVDLQRNESLVKDVILVAQGEKALEEFLRQVREAWQSYMLDLVNYQNKCKLIRGWDDLFTKVKEHINSVTAMKLSPYYKVFEEEALTWEEKLNRINALFDVWIDVQRRWVYLEGLFSGSADIQALLPIETSRFQSISTEFLTLMKKVTKSPLVLDVLAIPGVQRSLERLADLLGKIQKALGEYLERERASFPRFYFVGDEDLLEIIGNSKNIPRLQKHFKKMFAGVASITLKEDYSAILGIASREGEEVHFPEPVDLSHVPKVNEWLTEVEQKMRLTLAGLLAQAVLDLKLLREEGIAAGPFLQWVDKYQAQIVILAVQISWSESVEGVLSYSERGGNKDSKASLKGALEDVETTLGILADAVLQEQPPVRRKKLEHLINEYVHKRTVTRMLIQEKVDNSKSFQWLTQMRFYFDPNNPEPLQKLTICMANARFYYGFEYLGVQEKLVQTPLTDRCYLTMTQALELKLGGSPFGPAGTGKTESVKALGHQLGKFVLVFNCDETFDFQAMGRIFVGLCQVGAWGCFDEFNRLEERMLSAVSQQIQTIQECLKSQAEAGKKDASMTVELVGKQVKVSTDVAIFITMNPGYAGRSNLPDNLKQLFRSLAMTQPDRQLIAQVMLFSQGFRTAEKLASKIVPFFQLCQEQLSNQSHYDFGLRALKSVLVSAGNVKRERLQKIREGRVARGEEISKEEPVAQGTAEQEILIQAVCETMVPKLVAEDIPLLFSLLSDVFPGIEYTRGEMDALKAEIRKVCAEMHLVCGEGDEPGGQWMDKVLQLYQICTLSHGLMMVGPSGSGKSTAWRVLLKSLERLEGVEGVHHVLEPKAITKEILYGSLDPNTREWTDGLFTHILRKIIDNVRGEINKRQWIIFDGDVDPEWVENLNSVLDDNKLLTLPNGERLSIPPNVRIMFEVQDLKFATLATVSRCGMVWFSEDVLSSDMICEHFLQKMREIPLEEGEEDSRFSFGLQPSGEDKGVSPALQVQRDVANILQPYFGPDGLVLRCMEHAAENMEHVMDFTRLRALGSLFSMINQSLRNILRYNQNHSDFPMSVETVEKYIPKALVQGILWSFSGDCKLKGRQDLGQFIASVTTIPLPPPPVVDYDVNINGDWVPLAAGVPQIEVETHKVAAPDVVVPTVDTVRHEALLHTWLAEHKPLVLCGPPGSGKTMTLFAALRSLPDMEVVGLNFSSASTPELLLKTFDHYCEYRRTPNGIVLAPAQIGRWIVIFCDEINLPDMDKYGTQRVISFLRQLLEHGGFYRTSDQAWVQLERIQFVGACNPPTDPGRKPLSHRFLRHVPVIYVDYPGETSLKQIYGTFNRAMLRLIPSLKAFAEPLTAAMVEFYLLSQERFTQDMQPHYVYSPREMTRWVRGICEALRPLESLSVEGLVRLWAHEGLRLFQDRLVLESERTWTETNLDEVAMRHFPGINHKEALVRPILYSNWLTRDYLPVDREELRNYVKARLKVFYEEELDVPLVLFNEVLDHVLRIDRIFRQPQGHVLLIGVSGAGKTTLARFVAWINGLSVCQVKVHNKYTAEDFDEDLRSVLRRAGCRGEKICFVLDESNILESGFLERMNTLLANGEVPGLFEGDEYTTLMTQCKEGAQREGLMLDSTEELYRWFTQQVMRNLHVVFTMNPSAEGLKSRAATSPALFNRCVLNWFGDWSDEALFQVGKEFMIRVDLDRPMWRAPDFFPAAWEGVPQPPTYRDAVVNACVYVHQTLHKANTRLTRRGAHTMAITPRHYLDFINHYVKLYNEKRSELEEQQLHLNVGLKKIAETVEQVEDMQKSLAVKSQELEIKNDAANAKLRQMVEDQQKAEDQKGQSQIIQKELTKQMQDIKEKTQEVMADLSQVEPAVLDAQQAVQSIKKQNLVEVRSMGNPPALVKLALESICLVLGEPVSDWKSIRSILMRENFISTIITFSTESITDDVRDQMRKKYLSNPDYNFEKINRASNACGPLVKWAIAQINYADMLKKVDPLRQELASFESKAEENRNKANDIAAVIERLEASISKYKEEYAILISQAQAIKQDLASVQAKVDRSMALLRSLSAEQERWEGSSEAFKSQMDTIVGDVLLSAAFLAYAGYFDQQYRHNLFTTWSHHLQAAKILFRSDIARTEYLSNPDERLRWTAHALPSDDLCTENAIMLKRFNRYPLIIDPSGQATEFIMKEFEEKKITKTSFLDDAFRKNLESALRFGNPLLVQDVENYDPILNPVLNRELRRTGGRVLITLGDQDIDLSPSFVIFLSTRDPTVEFPPDLCSRVTFVNFTVTRASLQAQCLNQVLKAERPDIDEKRCDLLKLQGEFRLRLRHLEQSLLGALNEAKGRILDDDRVIETLETLKMQAAEIGQKVDETDKVIAEIDTVSHQYLPLAQACSSIYFTLESLYQVHYLYQYSLQFFLDVFKAVLGNNPNLGDVKDPAKRLTIITKDIFQTSYERVARGMLHDDRPTLALLLCRIFLRGSFSTQMEGNSFEHEFNYFLRGKETAITFAKDVPSIRGLDLERSHAVHQLSQRMLAFRNLLSKLGNDNVQVWLQSPNPESAVPHLWEIEKPLSPIGTAVYNLLLVQAVRPDRVVAAAQELVGTVLGSTFMEAAESELKLSMIVEKQVRSRTPVLMCSVRGFDASGRVEDLAAQEGKPMTAIAIGSAEGFTQAEKAINAGAKSGRWVLLKNVHLVPGWLVQLEKKLHSLTPHASFRLFLTFEPSPRIPVNLIRGGRLLLFEPPPGIKANLLRTFATVPASRMMSAPNERARLYFLLAWFHATVQERLRYAPLGWAKNYEFNEADLRVACDTLDTWIDATAMGRSNLPPEKVPWDAITTLLSQCIYGGKVDNDFDHRLLTSFLMKLFTSKSFEADFPLVEGDKTEEKVFMPEGIQRDQLLSWVESLSERSQTPTWLGLPPNAERVLLTNQGSQLISHLLKMQLFEDDDEALEGTGLVAPKEDEGRPTWMKTLEASSLGWLQLLPRVVQTLRRTVENIRDPLYRFFEREVNTGSKLLKDVRQDLLDVSLICKGEKKQTNRHRALVSDLLKGLVPNDWRRYTIPAGVTVAQWVVDLATRVEQLSKISQATAHGGAKELKALPIWLGGLFNPEAYITATRQYVAQTNSWSLEELQLDVTVMDSDKASTHEDGSFIVTGLKLQGAKCEKNQLYLTSAIMTELSSTRLKWIRMSGSGSGDKNERQINLPVYLSAMRSELLFTVDLQVAKGEVAHRFYERGVALITSTALC</sequence>
<dbReference type="Pfam" id="PF12777">
    <property type="entry name" value="MT"/>
    <property type="match status" value="1"/>
</dbReference>
<dbReference type="Pfam" id="PF13424">
    <property type="entry name" value="TPR_12"/>
    <property type="match status" value="1"/>
</dbReference>
<evidence type="ECO:0000256" key="19">
    <source>
        <dbReference type="SAM" id="Coils"/>
    </source>
</evidence>
<dbReference type="FunFam" id="3.20.180.20:FF:000002">
    <property type="entry name" value="Cytoplasmic dynein heavy chain 1"/>
    <property type="match status" value="1"/>
</dbReference>
<evidence type="ECO:0000256" key="16">
    <source>
        <dbReference type="ARBA" id="ARBA00033439"/>
    </source>
</evidence>
<evidence type="ECO:0000256" key="17">
    <source>
        <dbReference type="ARBA" id="ARBA00067974"/>
    </source>
</evidence>
<comment type="similarity">
    <text evidence="3">Belongs to the kinesin light chain family.</text>
</comment>
<feature type="signal peptide" evidence="21">
    <location>
        <begin position="1"/>
        <end position="32"/>
    </location>
</feature>
<dbReference type="Gene3D" id="3.40.50.300">
    <property type="entry name" value="P-loop containing nucleotide triphosphate hydrolases"/>
    <property type="match status" value="5"/>
</dbReference>
<dbReference type="InterPro" id="IPR041228">
    <property type="entry name" value="Dynein_C"/>
</dbReference>
<keyword evidence="8" id="KW-0677">Repeat</keyword>
<dbReference type="FunFam" id="3.40.50.300:FF:000517">
    <property type="entry name" value="Cytoplasmic dynein heavy chain 1"/>
    <property type="match status" value="1"/>
</dbReference>
<dbReference type="InterPro" id="IPR041466">
    <property type="entry name" value="Dynein_AAA5_ext"/>
</dbReference>
<dbReference type="FunFam" id="1.10.472.130:FF:000002">
    <property type="entry name" value="Cytoplasmic dynein heavy chain 1"/>
    <property type="match status" value="1"/>
</dbReference>
<dbReference type="InterPro" id="IPR013602">
    <property type="entry name" value="Dynein_heavy_linker"/>
</dbReference>
<dbReference type="GO" id="GO:0048469">
    <property type="term" value="P:cell maturation"/>
    <property type="evidence" value="ECO:0007669"/>
    <property type="project" value="UniProtKB-ARBA"/>
</dbReference>
<feature type="coiled-coil region" evidence="19">
    <location>
        <begin position="27"/>
        <end position="82"/>
    </location>
</feature>
<evidence type="ECO:0000256" key="6">
    <source>
        <dbReference type="ARBA" id="ARBA00022490"/>
    </source>
</evidence>
<dbReference type="Pfam" id="PF13374">
    <property type="entry name" value="TPR_10"/>
    <property type="match status" value="3"/>
</dbReference>
<name>A0A7R8X731_9CRUS</name>
<dbReference type="FunFam" id="1.10.287.2620:FF:000001">
    <property type="entry name" value="Cytoplasmic dynein heavy chain 1"/>
    <property type="match status" value="1"/>
</dbReference>
<evidence type="ECO:0000256" key="13">
    <source>
        <dbReference type="ARBA" id="ARBA00023054"/>
    </source>
</evidence>
<dbReference type="GO" id="GO:0051293">
    <property type="term" value="P:establishment of spindle localization"/>
    <property type="evidence" value="ECO:0007669"/>
    <property type="project" value="UniProtKB-ARBA"/>
</dbReference>
<keyword evidence="15" id="KW-0206">Cytoskeleton</keyword>
<comment type="similarity">
    <text evidence="2">Belongs to the dynein heavy chain family.</text>
</comment>
<dbReference type="FunFam" id="3.10.490.20:FF:000004">
    <property type="entry name" value="Cytoplasmic dynein heavy chain 2"/>
    <property type="match status" value="1"/>
</dbReference>
<evidence type="ECO:0000256" key="14">
    <source>
        <dbReference type="ARBA" id="ARBA00023175"/>
    </source>
</evidence>
<keyword evidence="7" id="KW-0493">Microtubule</keyword>
<dbReference type="Gene3D" id="1.10.472.130">
    <property type="match status" value="1"/>
</dbReference>
<dbReference type="SMART" id="SM00028">
    <property type="entry name" value="TPR"/>
    <property type="match status" value="4"/>
</dbReference>
<dbReference type="Pfam" id="PF12780">
    <property type="entry name" value="AAA_8"/>
    <property type="match status" value="1"/>
</dbReference>
<keyword evidence="13 19" id="KW-0175">Coiled coil</keyword>
<dbReference type="FunFam" id="3.40.50.300:FF:000071">
    <property type="entry name" value="Cytoplasmic dynein heavy chain 1"/>
    <property type="match status" value="1"/>
</dbReference>
<dbReference type="Gene3D" id="1.20.1270.280">
    <property type="match status" value="1"/>
</dbReference>
<dbReference type="Gene3D" id="1.10.8.720">
    <property type="entry name" value="Region D6 of dynein motor"/>
    <property type="match status" value="1"/>
</dbReference>
<dbReference type="Gene3D" id="1.20.920.20">
    <property type="match status" value="2"/>
</dbReference>
<dbReference type="InterPro" id="IPR027417">
    <property type="entry name" value="P-loop_NTPase"/>
</dbReference>
<dbReference type="GO" id="GO:0008569">
    <property type="term" value="F:minus-end-directed microtubule motor activity"/>
    <property type="evidence" value="ECO:0007669"/>
    <property type="project" value="InterPro"/>
</dbReference>
<proteinExistence type="inferred from homology"/>
<feature type="domain" description="AAA+ ATPase" evidence="22">
    <location>
        <begin position="3420"/>
        <end position="3586"/>
    </location>
</feature>
<evidence type="ECO:0000256" key="21">
    <source>
        <dbReference type="SAM" id="SignalP"/>
    </source>
</evidence>
<feature type="repeat" description="TPR" evidence="18">
    <location>
        <begin position="189"/>
        <end position="222"/>
    </location>
</feature>
<evidence type="ECO:0000256" key="18">
    <source>
        <dbReference type="PROSITE-ProRule" id="PRU00339"/>
    </source>
</evidence>
<dbReference type="Pfam" id="PF08385">
    <property type="entry name" value="DHC_N1"/>
    <property type="match status" value="2"/>
</dbReference>
<dbReference type="InterPro" id="IPR041658">
    <property type="entry name" value="AAA_lid_11"/>
</dbReference>
<evidence type="ECO:0000256" key="7">
    <source>
        <dbReference type="ARBA" id="ARBA00022701"/>
    </source>
</evidence>
<dbReference type="InterPro" id="IPR042222">
    <property type="entry name" value="Dynein_2_N"/>
</dbReference>
<dbReference type="Gene3D" id="6.10.140.1060">
    <property type="match status" value="1"/>
</dbReference>